<protein>
    <submittedName>
        <fullName evidence="1">Uncharacterized protein</fullName>
    </submittedName>
</protein>
<organism evidence="1 2">
    <name type="scientific">Triparma columacea</name>
    <dbReference type="NCBI Taxonomy" id="722753"/>
    <lineage>
        <taxon>Eukaryota</taxon>
        <taxon>Sar</taxon>
        <taxon>Stramenopiles</taxon>
        <taxon>Ochrophyta</taxon>
        <taxon>Bolidophyceae</taxon>
        <taxon>Parmales</taxon>
        <taxon>Triparmaceae</taxon>
        <taxon>Triparma</taxon>
    </lineage>
</organism>
<dbReference type="OrthoDB" id="200385at2759"/>
<dbReference type="Gene3D" id="3.90.550.10">
    <property type="entry name" value="Spore Coat Polysaccharide Biosynthesis Protein SpsA, Chain A"/>
    <property type="match status" value="1"/>
</dbReference>
<dbReference type="AlphaFoldDB" id="A0A9W7GQS2"/>
<reference evidence="2" key="1">
    <citation type="journal article" date="2023" name="Commun. Biol.">
        <title>Genome analysis of Parmales, the sister group of diatoms, reveals the evolutionary specialization of diatoms from phago-mixotrophs to photoautotrophs.</title>
        <authorList>
            <person name="Ban H."/>
            <person name="Sato S."/>
            <person name="Yoshikawa S."/>
            <person name="Yamada K."/>
            <person name="Nakamura Y."/>
            <person name="Ichinomiya M."/>
            <person name="Sato N."/>
            <person name="Blanc-Mathieu R."/>
            <person name="Endo H."/>
            <person name="Kuwata A."/>
            <person name="Ogata H."/>
        </authorList>
    </citation>
    <scope>NUCLEOTIDE SEQUENCE [LARGE SCALE GENOMIC DNA]</scope>
</reference>
<gene>
    <name evidence="1" type="ORF">TrCOL_g10762</name>
</gene>
<comment type="caution">
    <text evidence="1">The sequence shown here is derived from an EMBL/GenBank/DDBJ whole genome shotgun (WGS) entry which is preliminary data.</text>
</comment>
<dbReference type="SUPFAM" id="SSF53448">
    <property type="entry name" value="Nucleotide-diphospho-sugar transferases"/>
    <property type="match status" value="1"/>
</dbReference>
<keyword evidence="2" id="KW-1185">Reference proteome</keyword>
<name>A0A9W7GQS2_9STRA</name>
<accession>A0A9W7GQS2</accession>
<dbReference type="EMBL" id="BRYA01000478">
    <property type="protein sequence ID" value="GMI49206.1"/>
    <property type="molecule type" value="Genomic_DNA"/>
</dbReference>
<proteinExistence type="predicted"/>
<dbReference type="InterPro" id="IPR029044">
    <property type="entry name" value="Nucleotide-diphossugar_trans"/>
</dbReference>
<evidence type="ECO:0000313" key="1">
    <source>
        <dbReference type="EMBL" id="GMI49206.1"/>
    </source>
</evidence>
<dbReference type="Proteomes" id="UP001165065">
    <property type="component" value="Unassembled WGS sequence"/>
</dbReference>
<sequence length="598" mass="66294">MSPPAPDEELYFFQFSTHLEAHRSMVWPGRLRFAIIAERVDGLKPDTDALEVCFSSSTEGDEMYKFVEMCVANATRFVLGKSNAGFFVIPEIENGSHTVIGALFHDGRMVSKAAAFEFQVNLLAREPDISSFECKAVEGNGVAGLLLRVVATEDGLVYGTHRNADYLRRLTVEGGVVGTVNVVHEKDDPRLVGERARGGGLEEQVDLLERGLQGGCGDFNILDGGTEGVADELEPTFVVLDGSARLKGDLVQLVSKWYSTPSVRMLVVSNYSLCEVLKTQPAPPEFQGGSTILTSDDELVVVKEGGKGENSESDLKSKNAIVVVSMSHPGVSYDARPWTPLVMKRIERYAKKCGSDLVVYKEIDTAGCDSSDFRLCAMLMKLKAVKRGLEDYDRVMLLDDTALVRDDTPNLFQVVPKDLVGGVYEIYRGREAEERFLGRISEFYGLAVEGQGGGGGHVMNTGVMVLSKAHHFDMLFNNTDWMEGQEQYDVRLNAELLGDQGYINAMMLREWGWSWGGKVMDLGLRFNFVGSFENLNRMKVDFRNVESYIVHATTGLCMAKVASDGVHDTYQMMTDEEGAMLRLRYLEGIDKEWRGWGE</sequence>
<evidence type="ECO:0000313" key="2">
    <source>
        <dbReference type="Proteomes" id="UP001165065"/>
    </source>
</evidence>